<organism evidence="2 3">
    <name type="scientific">Bosea vaviloviae</name>
    <dbReference type="NCBI Taxonomy" id="1526658"/>
    <lineage>
        <taxon>Bacteria</taxon>
        <taxon>Pseudomonadati</taxon>
        <taxon>Pseudomonadota</taxon>
        <taxon>Alphaproteobacteria</taxon>
        <taxon>Hyphomicrobiales</taxon>
        <taxon>Boseaceae</taxon>
        <taxon>Bosea</taxon>
    </lineage>
</organism>
<dbReference type="PATRIC" id="fig|1526658.3.peg.2170"/>
<evidence type="ECO:0000256" key="1">
    <source>
        <dbReference type="SAM" id="SignalP"/>
    </source>
</evidence>
<keyword evidence="3" id="KW-1185">Reference proteome</keyword>
<proteinExistence type="predicted"/>
<evidence type="ECO:0000313" key="2">
    <source>
        <dbReference type="EMBL" id="KPH81580.1"/>
    </source>
</evidence>
<dbReference type="EMBL" id="LGSZ01000028">
    <property type="protein sequence ID" value="KPH81580.1"/>
    <property type="molecule type" value="Genomic_DNA"/>
</dbReference>
<dbReference type="InterPro" id="IPR027396">
    <property type="entry name" value="DsrEFH-like"/>
</dbReference>
<dbReference type="Gene3D" id="3.40.1260.10">
    <property type="entry name" value="DsrEFH-like"/>
    <property type="match status" value="1"/>
</dbReference>
<reference evidence="2 3" key="1">
    <citation type="submission" date="2015-07" db="EMBL/GenBank/DDBJ databases">
        <title>Whole genome sequencing of Bosea vaviloviae isolated from cave pool.</title>
        <authorList>
            <person name="Tan N.E.H."/>
            <person name="Lee Y.P."/>
            <person name="Gan H.M."/>
            <person name="Barton H."/>
            <person name="Savka M.A."/>
        </authorList>
    </citation>
    <scope>NUCLEOTIDE SEQUENCE [LARGE SCALE GENOMIC DNA]</scope>
    <source>
        <strain evidence="2 3">SD260</strain>
    </source>
</reference>
<comment type="caution">
    <text evidence="2">The sequence shown here is derived from an EMBL/GenBank/DDBJ whole genome shotgun (WGS) entry which is preliminary data.</text>
</comment>
<dbReference type="Proteomes" id="UP000037822">
    <property type="component" value="Unassembled WGS sequence"/>
</dbReference>
<feature type="signal peptide" evidence="1">
    <location>
        <begin position="1"/>
        <end position="24"/>
    </location>
</feature>
<name>A0A0N1N4J0_9HYPH</name>
<accession>A0A0N1N4J0</accession>
<dbReference type="OrthoDB" id="7361822at2"/>
<protein>
    <submittedName>
        <fullName evidence="2">Uncharacterized protein</fullName>
    </submittedName>
</protein>
<gene>
    <name evidence="2" type="ORF">AE618_07480</name>
</gene>
<sequence>MTPVSKAVSTAVLATALITSPAVAGQTMLMLLSAPAAEAQAFNLVLANQLQASGHGVHMLLCGEAGDIVLKAVPAAATKPVTPQGMTVRSLLEGLMTKGATVQVCAIYLPNRKLQADALMEGVSVARPQDVATMIADPSVKVIGQ</sequence>
<feature type="chain" id="PRO_5005878530" evidence="1">
    <location>
        <begin position="25"/>
        <end position="145"/>
    </location>
</feature>
<keyword evidence="1" id="KW-0732">Signal</keyword>
<dbReference type="AlphaFoldDB" id="A0A0N1N4J0"/>
<evidence type="ECO:0000313" key="3">
    <source>
        <dbReference type="Proteomes" id="UP000037822"/>
    </source>
</evidence>
<dbReference type="SUPFAM" id="SSF75169">
    <property type="entry name" value="DsrEFH-like"/>
    <property type="match status" value="1"/>
</dbReference>